<dbReference type="EMBL" id="BJYY01000019">
    <property type="protein sequence ID" value="GEO35387.1"/>
    <property type="molecule type" value="Genomic_DNA"/>
</dbReference>
<reference evidence="4 5" key="1">
    <citation type="submission" date="2019-07" db="EMBL/GenBank/DDBJ databases">
        <title>Whole genome shotgun sequence of Cellulomonas aerilata NBRC 106308.</title>
        <authorList>
            <person name="Hosoyama A."/>
            <person name="Uohara A."/>
            <person name="Ohji S."/>
            <person name="Ichikawa N."/>
        </authorList>
    </citation>
    <scope>NUCLEOTIDE SEQUENCE [LARGE SCALE GENOMIC DNA]</scope>
    <source>
        <strain evidence="4 5">NBRC 106308</strain>
    </source>
</reference>
<name>A0A512DFY4_9CELL</name>
<dbReference type="PANTHER" id="PTHR16305:SF35">
    <property type="entry name" value="TRANSCRIPTIONAL ACTIVATOR DOMAIN"/>
    <property type="match status" value="1"/>
</dbReference>
<dbReference type="PANTHER" id="PTHR16305">
    <property type="entry name" value="TESTICULAR SOLUBLE ADENYLYL CYCLASE"/>
    <property type="match status" value="1"/>
</dbReference>
<dbReference type="InterPro" id="IPR000792">
    <property type="entry name" value="Tscrpt_reg_LuxR_C"/>
</dbReference>
<comment type="caution">
    <text evidence="4">The sequence shown here is derived from an EMBL/GenBank/DDBJ whole genome shotgun (WGS) entry which is preliminary data.</text>
</comment>
<evidence type="ECO:0000256" key="1">
    <source>
        <dbReference type="ARBA" id="ARBA00022741"/>
    </source>
</evidence>
<evidence type="ECO:0000256" key="2">
    <source>
        <dbReference type="ARBA" id="ARBA00022840"/>
    </source>
</evidence>
<dbReference type="SUPFAM" id="SSF46894">
    <property type="entry name" value="C-terminal effector domain of the bipartite response regulators"/>
    <property type="match status" value="1"/>
</dbReference>
<evidence type="ECO:0000313" key="5">
    <source>
        <dbReference type="Proteomes" id="UP000321181"/>
    </source>
</evidence>
<dbReference type="GO" id="GO:0005737">
    <property type="term" value="C:cytoplasm"/>
    <property type="evidence" value="ECO:0007669"/>
    <property type="project" value="TreeGrafter"/>
</dbReference>
<dbReference type="GO" id="GO:0004016">
    <property type="term" value="F:adenylate cyclase activity"/>
    <property type="evidence" value="ECO:0007669"/>
    <property type="project" value="TreeGrafter"/>
</dbReference>
<dbReference type="InterPro" id="IPR016032">
    <property type="entry name" value="Sig_transdc_resp-reg_C-effctor"/>
</dbReference>
<dbReference type="GO" id="GO:0003677">
    <property type="term" value="F:DNA binding"/>
    <property type="evidence" value="ECO:0007669"/>
    <property type="project" value="InterPro"/>
</dbReference>
<dbReference type="InterPro" id="IPR011990">
    <property type="entry name" value="TPR-like_helical_dom_sf"/>
</dbReference>
<feature type="domain" description="HTH luxR-type" evidence="3">
    <location>
        <begin position="847"/>
        <end position="911"/>
    </location>
</feature>
<keyword evidence="5" id="KW-1185">Reference proteome</keyword>
<dbReference type="Gene3D" id="1.10.10.10">
    <property type="entry name" value="Winged helix-like DNA-binding domain superfamily/Winged helix DNA-binding domain"/>
    <property type="match status" value="1"/>
</dbReference>
<dbReference type="InterPro" id="IPR027417">
    <property type="entry name" value="P-loop_NTPase"/>
</dbReference>
<dbReference type="SUPFAM" id="SSF52540">
    <property type="entry name" value="P-loop containing nucleoside triphosphate hydrolases"/>
    <property type="match status" value="1"/>
</dbReference>
<dbReference type="PROSITE" id="PS00622">
    <property type="entry name" value="HTH_LUXR_1"/>
    <property type="match status" value="1"/>
</dbReference>
<accession>A0A512DFY4</accession>
<dbReference type="Pfam" id="PF00196">
    <property type="entry name" value="GerE"/>
    <property type="match status" value="1"/>
</dbReference>
<dbReference type="SUPFAM" id="SSF48452">
    <property type="entry name" value="TPR-like"/>
    <property type="match status" value="1"/>
</dbReference>
<dbReference type="GO" id="GO:0005524">
    <property type="term" value="F:ATP binding"/>
    <property type="evidence" value="ECO:0007669"/>
    <property type="project" value="UniProtKB-KW"/>
</dbReference>
<evidence type="ECO:0000313" key="4">
    <source>
        <dbReference type="EMBL" id="GEO35387.1"/>
    </source>
</evidence>
<dbReference type="Proteomes" id="UP000321181">
    <property type="component" value="Unassembled WGS sequence"/>
</dbReference>
<dbReference type="Pfam" id="PF13191">
    <property type="entry name" value="AAA_16"/>
    <property type="match status" value="1"/>
</dbReference>
<dbReference type="Gene3D" id="3.40.50.300">
    <property type="entry name" value="P-loop containing nucleotide triphosphate hydrolases"/>
    <property type="match status" value="1"/>
</dbReference>
<dbReference type="SMART" id="SM00421">
    <property type="entry name" value="HTH_LUXR"/>
    <property type="match status" value="1"/>
</dbReference>
<dbReference type="AlphaFoldDB" id="A0A512DFY4"/>
<keyword evidence="2" id="KW-0067">ATP-binding</keyword>
<dbReference type="CDD" id="cd06170">
    <property type="entry name" value="LuxR_C_like"/>
    <property type="match status" value="1"/>
</dbReference>
<organism evidence="4 5">
    <name type="scientific">Cellulomonas aerilata</name>
    <dbReference type="NCBI Taxonomy" id="515326"/>
    <lineage>
        <taxon>Bacteria</taxon>
        <taxon>Bacillati</taxon>
        <taxon>Actinomycetota</taxon>
        <taxon>Actinomycetes</taxon>
        <taxon>Micrococcales</taxon>
        <taxon>Cellulomonadaceae</taxon>
        <taxon>Cellulomonas</taxon>
    </lineage>
</organism>
<sequence>MVGRDRELAVLQALVDRAREGSPGTLVVTGEAGIGKTTLLDAAAARAEGFVRLRGHGVESEATLAHVALLELLAPLRHLLPELPDPQADALAGALGWGRAVGPGDPYLVAAATLSVLAAAASAAPVLVLVDDLHWVDRESAAALLFAARRLRHDPVVFLLATRTGHPAAVPLDGADALALEGLPASSAASLLGGRLADGVARRLAERTHGNPLALTEAAERLTPAQRVGAAPLPDPLPVGARLATAYERLLAGLSAPARTAVLLCAAGGGSHPAAPVEALRRLVDDPGTALDEAEAAGVLVRSDGELRFRHPLLRTAAWQAATGAERRHAHRALADALPGDAARAARTWHLAEAAAGPDDDLATELAAVAQLERTRRGYASSSAALQRAAALSTAPDRAADLLAGAVGDAFLAGDLERTRTLGRRVLDGPAGRGARGQALGTLGTLEQYAGSVPRAADLLAAAAQEAEGAALTQVLAELALTRFRLNDLAGMVDCADRIARAADPADVEQRLLSAFVRGVARTVTGDPLAGRPLLAEVLTLLERPELRDDPRYLLHLGLAVGFLGEADPAAVEASAERRLARARQQGALGLLVPGLAIIAAGRAGLGDHRAAFADAGEAAELGEQLGYAADTSVAVEMLAWQSAARGLHDDARQALARARALIDRAGTTAVAVHHSLTAAFCALTAGDAAEVVALLEPRLAADGGVGSMAEPLGVAPDLVEAYLALGRTDDARTLARRFAAVTPPGAAPVTTALVARCAALTAADVDAAVTAFELALAAHGQGLDAFDGARTRLLYGSALRRAGRRVAAREQLGTARDTFAAMDLTAWERRAAAELAATGATARRTREPAAEPLTSQETRVALLVARGLSNRDVAAALFLSPRTVEHHLTSVFRKRGYRSRAQVAAAFAQGPPAADRP</sequence>
<evidence type="ECO:0000259" key="3">
    <source>
        <dbReference type="PROSITE" id="PS50043"/>
    </source>
</evidence>
<dbReference type="PROSITE" id="PS50043">
    <property type="entry name" value="HTH_LUXR_2"/>
    <property type="match status" value="1"/>
</dbReference>
<protein>
    <submittedName>
        <fullName evidence="4">Transcriptional regulator</fullName>
    </submittedName>
</protein>
<proteinExistence type="predicted"/>
<dbReference type="GO" id="GO:0006355">
    <property type="term" value="P:regulation of DNA-templated transcription"/>
    <property type="evidence" value="ECO:0007669"/>
    <property type="project" value="InterPro"/>
</dbReference>
<dbReference type="InterPro" id="IPR041664">
    <property type="entry name" value="AAA_16"/>
</dbReference>
<dbReference type="InterPro" id="IPR036388">
    <property type="entry name" value="WH-like_DNA-bd_sf"/>
</dbReference>
<keyword evidence="1" id="KW-0547">Nucleotide-binding</keyword>
<gene>
    <name evidence="4" type="ORF">CAE01nite_31120</name>
</gene>
<dbReference type="PRINTS" id="PR00038">
    <property type="entry name" value="HTHLUXR"/>
</dbReference>
<dbReference type="RefSeq" id="WP_186816619.1">
    <property type="nucleotide sequence ID" value="NZ_BAAARM010000005.1"/>
</dbReference>